<name>A0A2N8HE12_9BACT</name>
<feature type="chain" id="PRO_5014607974" description="Ice-binding protein C-terminal domain-containing protein" evidence="1">
    <location>
        <begin position="21"/>
        <end position="264"/>
    </location>
</feature>
<organism evidence="3 4">
    <name type="scientific">Akkermansia muciniphila</name>
    <dbReference type="NCBI Taxonomy" id="239935"/>
    <lineage>
        <taxon>Bacteria</taxon>
        <taxon>Pseudomonadati</taxon>
        <taxon>Verrucomicrobiota</taxon>
        <taxon>Verrucomicrobiia</taxon>
        <taxon>Verrucomicrobiales</taxon>
        <taxon>Akkermansiaceae</taxon>
        <taxon>Akkermansia</taxon>
    </lineage>
</organism>
<evidence type="ECO:0000313" key="3">
    <source>
        <dbReference type="EMBL" id="PNC18190.1"/>
    </source>
</evidence>
<dbReference type="InterPro" id="IPR013424">
    <property type="entry name" value="Ice-binding_C"/>
</dbReference>
<dbReference type="Proteomes" id="UP000236000">
    <property type="component" value="Unassembled WGS sequence"/>
</dbReference>
<keyword evidence="1" id="KW-0732">Signal</keyword>
<gene>
    <name evidence="3" type="ORF">CXU22_06045</name>
</gene>
<feature type="signal peptide" evidence="1">
    <location>
        <begin position="1"/>
        <end position="20"/>
    </location>
</feature>
<sequence length="264" mass="26127">MKKTLFILAAMAAAAVAAQASTVLISFGINSGNGTAVVDGTYLGESGQKVNKISTGSSSSYTSGTLVTSGGDATGITLTTGGVCCGSGGVLTDATAKDSALGLGNKFYDIFGQDMSTGNPMGGVVNTSGSANANFTMSLNNLSAGTYTLTMLVGRGNNYGTGNTSSFSIDGSGISNISASLDDYSTGSGATLNGATVTGNTHTGDWMVVTYTFDVAADGTQLNIQSQGGSGSINALALASVPEPATASLGLLGLGVLLMRRRRA</sequence>
<protein>
    <recommendedName>
        <fullName evidence="2">Ice-binding protein C-terminal domain-containing protein</fullName>
    </recommendedName>
</protein>
<evidence type="ECO:0000259" key="2">
    <source>
        <dbReference type="Pfam" id="PF07589"/>
    </source>
</evidence>
<feature type="domain" description="Ice-binding protein C-terminal" evidence="2">
    <location>
        <begin position="240"/>
        <end position="263"/>
    </location>
</feature>
<proteinExistence type="predicted"/>
<comment type="caution">
    <text evidence="3">The sequence shown here is derived from an EMBL/GenBank/DDBJ whole genome shotgun (WGS) entry which is preliminary data.</text>
</comment>
<dbReference type="OrthoDB" id="199960at2"/>
<reference evidence="3 4" key="1">
    <citation type="journal article" date="2017" name="BMC Genomics">
        <title>Genome sequencing of 39 Akkermansia muciniphila isolates reveals its population structure, genomic and functional diverisity, and global distribution in mammalian gut microbiotas.</title>
        <authorList>
            <person name="Guo X."/>
            <person name="Li S."/>
            <person name="Zhang J."/>
            <person name="Wu F."/>
            <person name="Li X."/>
            <person name="Wu D."/>
            <person name="Zhang M."/>
            <person name="Ou Z."/>
            <person name="Jie Z."/>
            <person name="Yan Q."/>
            <person name="Li P."/>
            <person name="Yi J."/>
            <person name="Peng Y."/>
        </authorList>
    </citation>
    <scope>NUCLEOTIDE SEQUENCE [LARGE SCALE GENOMIC DNA]</scope>
    <source>
        <strain evidence="3 4">GP24</strain>
    </source>
</reference>
<dbReference type="NCBIfam" id="TIGR02595">
    <property type="entry name" value="PEP_CTERM"/>
    <property type="match status" value="1"/>
</dbReference>
<dbReference type="EMBL" id="PJKA01000010">
    <property type="protein sequence ID" value="PNC18190.1"/>
    <property type="molecule type" value="Genomic_DNA"/>
</dbReference>
<dbReference type="RefSeq" id="WP_102713573.1">
    <property type="nucleotide sequence ID" value="NZ_PJKA01000010.1"/>
</dbReference>
<dbReference type="AlphaFoldDB" id="A0A2N8HE12"/>
<dbReference type="Pfam" id="PF07589">
    <property type="entry name" value="PEP-CTERM"/>
    <property type="match status" value="1"/>
</dbReference>
<evidence type="ECO:0000256" key="1">
    <source>
        <dbReference type="SAM" id="SignalP"/>
    </source>
</evidence>
<evidence type="ECO:0000313" key="4">
    <source>
        <dbReference type="Proteomes" id="UP000236000"/>
    </source>
</evidence>
<accession>A0A2N8HE12</accession>